<dbReference type="OrthoDB" id="4955425at2"/>
<dbReference type="Proteomes" id="UP000292027">
    <property type="component" value="Unassembled WGS sequence"/>
</dbReference>
<dbReference type="AlphaFoldDB" id="A0A4Q7WSY7"/>
<proteinExistence type="predicted"/>
<gene>
    <name evidence="1" type="ORF">EV645_5719</name>
</gene>
<comment type="caution">
    <text evidence="1">The sequence shown here is derived from an EMBL/GenBank/DDBJ whole genome shotgun (WGS) entry which is preliminary data.</text>
</comment>
<name>A0A4Q7WSY7_9ACTN</name>
<reference evidence="1 2" key="1">
    <citation type="journal article" date="2015" name="Stand. Genomic Sci.">
        <title>Genomic Encyclopedia of Bacterial and Archaeal Type Strains, Phase III: the genomes of soil and plant-associated and newly described type strains.</title>
        <authorList>
            <person name="Whitman W.B."/>
            <person name="Woyke T."/>
            <person name="Klenk H.P."/>
            <person name="Zhou Y."/>
            <person name="Lilburn T.G."/>
            <person name="Beck B.J."/>
            <person name="De Vos P."/>
            <person name="Vandamme P."/>
            <person name="Eisen J.A."/>
            <person name="Garrity G."/>
            <person name="Hugenholtz P."/>
            <person name="Kyrpides N.C."/>
        </authorList>
    </citation>
    <scope>NUCLEOTIDE SEQUENCE [LARGE SCALE GENOMIC DNA]</scope>
    <source>
        <strain evidence="1 2">VKM Ac-2540</strain>
    </source>
</reference>
<dbReference type="EMBL" id="SHKR01000014">
    <property type="protein sequence ID" value="RZU12449.1"/>
    <property type="molecule type" value="Genomic_DNA"/>
</dbReference>
<keyword evidence="2" id="KW-1185">Reference proteome</keyword>
<protein>
    <submittedName>
        <fullName evidence="1">Uncharacterized protein</fullName>
    </submittedName>
</protein>
<organism evidence="1 2">
    <name type="scientific">Kribbella rubisoli</name>
    <dbReference type="NCBI Taxonomy" id="3075929"/>
    <lineage>
        <taxon>Bacteria</taxon>
        <taxon>Bacillati</taxon>
        <taxon>Actinomycetota</taxon>
        <taxon>Actinomycetes</taxon>
        <taxon>Propionibacteriales</taxon>
        <taxon>Kribbellaceae</taxon>
        <taxon>Kribbella</taxon>
    </lineage>
</organism>
<sequence length="89" mass="9321">MPRATKATSTPPADLGGVLVVRMLVTLTGAHNGVYWPPVGGEVELPHHEAAKLVAAGYAEPANARAPRKRAVRVTKASDVRDWGPVSDG</sequence>
<evidence type="ECO:0000313" key="2">
    <source>
        <dbReference type="Proteomes" id="UP000292027"/>
    </source>
</evidence>
<evidence type="ECO:0000313" key="1">
    <source>
        <dbReference type="EMBL" id="RZU12449.1"/>
    </source>
</evidence>
<accession>A0A4Q7WSY7</accession>
<dbReference type="RefSeq" id="WP_130447039.1">
    <property type="nucleotide sequence ID" value="NZ_SHKR01000014.1"/>
</dbReference>